<dbReference type="GO" id="GO:0016787">
    <property type="term" value="F:hydrolase activity"/>
    <property type="evidence" value="ECO:0007669"/>
    <property type="project" value="UniProtKB-KW"/>
</dbReference>
<dbReference type="InterPro" id="IPR013103">
    <property type="entry name" value="RVT_2"/>
</dbReference>
<comment type="caution">
    <text evidence="6">The sequence shown here is derived from an EMBL/GenBank/DDBJ whole genome shotgun (WGS) entry which is preliminary data.</text>
</comment>
<name>A0AAP0LMH5_9ROSI</name>
<dbReference type="InterPro" id="IPR012337">
    <property type="entry name" value="RNaseH-like_sf"/>
</dbReference>
<feature type="coiled-coil region" evidence="3">
    <location>
        <begin position="74"/>
        <end position="142"/>
    </location>
</feature>
<dbReference type="GO" id="GO:0046872">
    <property type="term" value="F:metal ion binding"/>
    <property type="evidence" value="ECO:0007669"/>
    <property type="project" value="UniProtKB-KW"/>
</dbReference>
<dbReference type="Pfam" id="PF07727">
    <property type="entry name" value="RVT_2"/>
    <property type="match status" value="1"/>
</dbReference>
<keyword evidence="7" id="KW-1185">Reference proteome</keyword>
<reference evidence="6 7" key="1">
    <citation type="submission" date="2024-05" db="EMBL/GenBank/DDBJ databases">
        <title>Haplotype-resolved chromosome-level genome assembly of Huyou (Citrus changshanensis).</title>
        <authorList>
            <person name="Miao C."/>
            <person name="Chen W."/>
            <person name="Wu Y."/>
            <person name="Wang L."/>
            <person name="Zhao S."/>
            <person name="Grierson D."/>
            <person name="Xu C."/>
            <person name="Chen K."/>
        </authorList>
    </citation>
    <scope>NUCLEOTIDE SEQUENCE [LARGE SCALE GENOMIC DNA]</scope>
    <source>
        <strain evidence="6">01-14</strain>
        <tissue evidence="6">Leaf</tissue>
    </source>
</reference>
<evidence type="ECO:0000256" key="1">
    <source>
        <dbReference type="ARBA" id="ARBA00022723"/>
    </source>
</evidence>
<evidence type="ECO:0000256" key="3">
    <source>
        <dbReference type="SAM" id="Coils"/>
    </source>
</evidence>
<dbReference type="Proteomes" id="UP001428341">
    <property type="component" value="Unassembled WGS sequence"/>
</dbReference>
<dbReference type="PANTHER" id="PTHR42648:SF21">
    <property type="entry name" value="CYSTEINE-RICH RLK (RECEPTOR-LIKE PROTEIN KINASE) 8"/>
    <property type="match status" value="1"/>
</dbReference>
<feature type="compositionally biased region" description="Acidic residues" evidence="4">
    <location>
        <begin position="475"/>
        <end position="492"/>
    </location>
</feature>
<dbReference type="AlphaFoldDB" id="A0AAP0LMH5"/>
<keyword evidence="1" id="KW-0479">Metal-binding</keyword>
<proteinExistence type="predicted"/>
<protein>
    <recommendedName>
        <fullName evidence="5">Integrase catalytic domain-containing protein</fullName>
    </recommendedName>
</protein>
<dbReference type="GO" id="GO:0015074">
    <property type="term" value="P:DNA integration"/>
    <property type="evidence" value="ECO:0007669"/>
    <property type="project" value="InterPro"/>
</dbReference>
<feature type="domain" description="Integrase catalytic" evidence="5">
    <location>
        <begin position="191"/>
        <end position="292"/>
    </location>
</feature>
<keyword evidence="3" id="KW-0175">Coiled coil</keyword>
<accession>A0AAP0LMH5</accession>
<dbReference type="PROSITE" id="PS50994">
    <property type="entry name" value="INTEGRASE"/>
    <property type="match status" value="1"/>
</dbReference>
<evidence type="ECO:0000313" key="6">
    <source>
        <dbReference type="EMBL" id="KAK9180762.1"/>
    </source>
</evidence>
<evidence type="ECO:0000256" key="2">
    <source>
        <dbReference type="ARBA" id="ARBA00022801"/>
    </source>
</evidence>
<dbReference type="EMBL" id="JBCGBO010000024">
    <property type="protein sequence ID" value="KAK9180762.1"/>
    <property type="molecule type" value="Genomic_DNA"/>
</dbReference>
<evidence type="ECO:0000259" key="5">
    <source>
        <dbReference type="PROSITE" id="PS50994"/>
    </source>
</evidence>
<dbReference type="InterPro" id="IPR039537">
    <property type="entry name" value="Retrotran_Ty1/copia-like"/>
</dbReference>
<dbReference type="GO" id="GO:0003676">
    <property type="term" value="F:nucleic acid binding"/>
    <property type="evidence" value="ECO:0007669"/>
    <property type="project" value="InterPro"/>
</dbReference>
<organism evidence="6 7">
    <name type="scientific">Citrus x changshan-huyou</name>
    <dbReference type="NCBI Taxonomy" id="2935761"/>
    <lineage>
        <taxon>Eukaryota</taxon>
        <taxon>Viridiplantae</taxon>
        <taxon>Streptophyta</taxon>
        <taxon>Embryophyta</taxon>
        <taxon>Tracheophyta</taxon>
        <taxon>Spermatophyta</taxon>
        <taxon>Magnoliopsida</taxon>
        <taxon>eudicotyledons</taxon>
        <taxon>Gunneridae</taxon>
        <taxon>Pentapetalae</taxon>
        <taxon>rosids</taxon>
        <taxon>malvids</taxon>
        <taxon>Sapindales</taxon>
        <taxon>Rutaceae</taxon>
        <taxon>Aurantioideae</taxon>
        <taxon>Citrus</taxon>
    </lineage>
</organism>
<dbReference type="PANTHER" id="PTHR42648">
    <property type="entry name" value="TRANSPOSASE, PUTATIVE-RELATED"/>
    <property type="match status" value="1"/>
</dbReference>
<sequence>MVATWDDSDEETSDDEEHQEMTNLALMAIGEESLGKLNEVSDLPTYDELHDAFKELHDEWIKIGKKNACLKKKMLELTNEKDVLEKCNESLNKKIKELELENKITSFKGKQSTSYERQKSHVDELIKENEVLKKKNNELNEIVLKFTNRQKMLDNMLNSQKCVFDKGGIGYKPNLEQKKVQNEKGYGIICIRSDHGGEFENHLFEKFCNDFGIEHKFSSPRTPQQNGVVERKNRSIQDMARTMLNENSLPKYFWAEAVNTACYVLNHMKNYKKSHKRVIKRMHHMEIKRSNMKKQMQSKMKGITNRPSLRNICEHVAFISQIEPKSFADESWIMAMQEELNQFERNNVWELVPKPKNQSIIGTKWVFRNKMDKSGVVVRNNQEEGIDFDETFAPALINGETFVVGLAIREQYSLHKMWIDIKDTCCGEFDEFEDKYKVNPYSSDLDGYNLDGSYPNFSDLNNTFGDRGKSAHDVDDYESGDDTEDESNDDVVEEKNMH</sequence>
<evidence type="ECO:0000256" key="4">
    <source>
        <dbReference type="SAM" id="MobiDB-lite"/>
    </source>
</evidence>
<dbReference type="InterPro" id="IPR036397">
    <property type="entry name" value="RNaseH_sf"/>
</dbReference>
<dbReference type="Gene3D" id="3.30.420.10">
    <property type="entry name" value="Ribonuclease H-like superfamily/Ribonuclease H"/>
    <property type="match status" value="1"/>
</dbReference>
<dbReference type="InterPro" id="IPR001584">
    <property type="entry name" value="Integrase_cat-core"/>
</dbReference>
<feature type="region of interest" description="Disordered" evidence="4">
    <location>
        <begin position="465"/>
        <end position="498"/>
    </location>
</feature>
<dbReference type="SUPFAM" id="SSF53098">
    <property type="entry name" value="Ribonuclease H-like"/>
    <property type="match status" value="1"/>
</dbReference>
<gene>
    <name evidence="6" type="ORF">WN944_023897</name>
</gene>
<evidence type="ECO:0000313" key="7">
    <source>
        <dbReference type="Proteomes" id="UP001428341"/>
    </source>
</evidence>
<keyword evidence="2" id="KW-0378">Hydrolase</keyword>